<name>A0A9P4J182_9PEZI</name>
<evidence type="ECO:0000313" key="2">
    <source>
        <dbReference type="EMBL" id="KAF2150513.1"/>
    </source>
</evidence>
<protein>
    <submittedName>
        <fullName evidence="2">Uncharacterized protein</fullName>
    </submittedName>
</protein>
<proteinExistence type="predicted"/>
<comment type="caution">
    <text evidence="2">The sequence shown here is derived from an EMBL/GenBank/DDBJ whole genome shotgun (WGS) entry which is preliminary data.</text>
</comment>
<feature type="region of interest" description="Disordered" evidence="1">
    <location>
        <begin position="358"/>
        <end position="402"/>
    </location>
</feature>
<gene>
    <name evidence="2" type="ORF">K461DRAFT_280511</name>
</gene>
<dbReference type="EMBL" id="ML996089">
    <property type="protein sequence ID" value="KAF2150513.1"/>
    <property type="molecule type" value="Genomic_DNA"/>
</dbReference>
<accession>A0A9P4J182</accession>
<sequence length="402" mass="42715">MTEIIYSADRPVIETLVKAVTHTTPDIAEVVLRTMCLLQDSGQLTTFCLGTEELLQWFDSITPAQPAVHSADLSTTIGADTTVSNITVDPSWLNSDFDTSDVGRSSFNNTPELTKLDFSPLGTELSSSTPPDMSPLLSSAAFASTGPWIDRGFLKCRPIFKTTLSAYINSPVPSVASDFQSPFASPGQSLLSHLPAFNTYHHRTISTSTAATSGSCWSSDPVIDNAFSLFPPGYIWADPSQNDTRSAVHKAHLSAISMCLGTSINLLRRAEGFVDLLAFKLGKTTGCPIPAACHTQSVDLTQDDEDIAVSSLFIDDEAVGSMLQPLEKKILAVVEVMGQAMQAVANMSKASAAIGTGKGAEVQTPQAKAPAKPRKKTAPKEARVDQTAGSASGRASKKVRTC</sequence>
<organism evidence="2 3">
    <name type="scientific">Myriangium duriaei CBS 260.36</name>
    <dbReference type="NCBI Taxonomy" id="1168546"/>
    <lineage>
        <taxon>Eukaryota</taxon>
        <taxon>Fungi</taxon>
        <taxon>Dikarya</taxon>
        <taxon>Ascomycota</taxon>
        <taxon>Pezizomycotina</taxon>
        <taxon>Dothideomycetes</taxon>
        <taxon>Dothideomycetidae</taxon>
        <taxon>Myriangiales</taxon>
        <taxon>Myriangiaceae</taxon>
        <taxon>Myriangium</taxon>
    </lineage>
</organism>
<keyword evidence="3" id="KW-1185">Reference proteome</keyword>
<evidence type="ECO:0000256" key="1">
    <source>
        <dbReference type="SAM" id="MobiDB-lite"/>
    </source>
</evidence>
<reference evidence="2" key="1">
    <citation type="journal article" date="2020" name="Stud. Mycol.">
        <title>101 Dothideomycetes genomes: a test case for predicting lifestyles and emergence of pathogens.</title>
        <authorList>
            <person name="Haridas S."/>
            <person name="Albert R."/>
            <person name="Binder M."/>
            <person name="Bloem J."/>
            <person name="Labutti K."/>
            <person name="Salamov A."/>
            <person name="Andreopoulos B."/>
            <person name="Baker S."/>
            <person name="Barry K."/>
            <person name="Bills G."/>
            <person name="Bluhm B."/>
            <person name="Cannon C."/>
            <person name="Castanera R."/>
            <person name="Culley D."/>
            <person name="Daum C."/>
            <person name="Ezra D."/>
            <person name="Gonzalez J."/>
            <person name="Henrissat B."/>
            <person name="Kuo A."/>
            <person name="Liang C."/>
            <person name="Lipzen A."/>
            <person name="Lutzoni F."/>
            <person name="Magnuson J."/>
            <person name="Mondo S."/>
            <person name="Nolan M."/>
            <person name="Ohm R."/>
            <person name="Pangilinan J."/>
            <person name="Park H.-J."/>
            <person name="Ramirez L."/>
            <person name="Alfaro M."/>
            <person name="Sun H."/>
            <person name="Tritt A."/>
            <person name="Yoshinaga Y."/>
            <person name="Zwiers L.-H."/>
            <person name="Turgeon B."/>
            <person name="Goodwin S."/>
            <person name="Spatafora J."/>
            <person name="Crous P."/>
            <person name="Grigoriev I."/>
        </authorList>
    </citation>
    <scope>NUCLEOTIDE SEQUENCE</scope>
    <source>
        <strain evidence="2">CBS 260.36</strain>
    </source>
</reference>
<evidence type="ECO:0000313" key="3">
    <source>
        <dbReference type="Proteomes" id="UP000799439"/>
    </source>
</evidence>
<dbReference type="AlphaFoldDB" id="A0A9P4J182"/>
<dbReference type="OrthoDB" id="10639597at2759"/>
<dbReference type="Proteomes" id="UP000799439">
    <property type="component" value="Unassembled WGS sequence"/>
</dbReference>